<dbReference type="InterPro" id="IPR013022">
    <property type="entry name" value="Xyl_isomerase-like_TIM-brl"/>
</dbReference>
<name>A0A518AM55_9BACT</name>
<feature type="domain" description="Xylose isomerase-like TIM barrel" evidence="1">
    <location>
        <begin position="24"/>
        <end position="245"/>
    </location>
</feature>
<sequence>MQAISISINQLTTYRWTLDEDVHHALRTGFDSIGLWRRKVVDFGEQRTIELLDDTELNVSSLGFAGGFTGCDGRSLDESIRDALAAVGSAARLNANCLIVIAGGQNNHIRPHRNRLFRQGIDEMLMAAEVAEVTLAIKPMHPVCAGDWSFLNSLEETLELLELYDSEYLKLVYDLYQFPELVESPALIADLVPHLALVQLADSRLPHSIELERCPLGEGKLPLQDTVESLLYAGYDGSFDVELMGSEIEHCDYQQLLTDTYEALTSMFDQFASPVEEQITSRREL</sequence>
<keyword evidence="2" id="KW-0413">Isomerase</keyword>
<keyword evidence="3" id="KW-1185">Reference proteome</keyword>
<evidence type="ECO:0000313" key="2">
    <source>
        <dbReference type="EMBL" id="QDU55801.1"/>
    </source>
</evidence>
<evidence type="ECO:0000259" key="1">
    <source>
        <dbReference type="Pfam" id="PF01261"/>
    </source>
</evidence>
<dbReference type="OrthoDB" id="9782626at2"/>
<dbReference type="Pfam" id="PF01261">
    <property type="entry name" value="AP_endonuc_2"/>
    <property type="match status" value="1"/>
</dbReference>
<dbReference type="InterPro" id="IPR036237">
    <property type="entry name" value="Xyl_isomerase-like_sf"/>
</dbReference>
<dbReference type="InterPro" id="IPR050312">
    <property type="entry name" value="IolE/XylAMocC-like"/>
</dbReference>
<dbReference type="Proteomes" id="UP000315750">
    <property type="component" value="Chromosome"/>
</dbReference>
<accession>A0A518AM55</accession>
<dbReference type="SUPFAM" id="SSF51658">
    <property type="entry name" value="Xylose isomerase-like"/>
    <property type="match status" value="1"/>
</dbReference>
<dbReference type="GO" id="GO:0016853">
    <property type="term" value="F:isomerase activity"/>
    <property type="evidence" value="ECO:0007669"/>
    <property type="project" value="UniProtKB-KW"/>
</dbReference>
<proteinExistence type="predicted"/>
<reference evidence="2 3" key="1">
    <citation type="submission" date="2019-02" db="EMBL/GenBank/DDBJ databases">
        <title>Deep-cultivation of Planctomycetes and their phenomic and genomic characterization uncovers novel biology.</title>
        <authorList>
            <person name="Wiegand S."/>
            <person name="Jogler M."/>
            <person name="Boedeker C."/>
            <person name="Pinto D."/>
            <person name="Vollmers J."/>
            <person name="Rivas-Marin E."/>
            <person name="Kohn T."/>
            <person name="Peeters S.H."/>
            <person name="Heuer A."/>
            <person name="Rast P."/>
            <person name="Oberbeckmann S."/>
            <person name="Bunk B."/>
            <person name="Jeske O."/>
            <person name="Meyerdierks A."/>
            <person name="Storesund J.E."/>
            <person name="Kallscheuer N."/>
            <person name="Luecker S."/>
            <person name="Lage O.M."/>
            <person name="Pohl T."/>
            <person name="Merkel B.J."/>
            <person name="Hornburger P."/>
            <person name="Mueller R.-W."/>
            <person name="Bruemmer F."/>
            <person name="Labrenz M."/>
            <person name="Spormann A.M."/>
            <person name="Op den Camp H."/>
            <person name="Overmann J."/>
            <person name="Amann R."/>
            <person name="Jetten M.S.M."/>
            <person name="Mascher T."/>
            <person name="Medema M.H."/>
            <person name="Devos D.P."/>
            <person name="Kaster A.-K."/>
            <person name="Ovreas L."/>
            <person name="Rohde M."/>
            <person name="Galperin M.Y."/>
            <person name="Jogler C."/>
        </authorList>
    </citation>
    <scope>NUCLEOTIDE SEQUENCE [LARGE SCALE GENOMIC DNA]</scope>
    <source>
        <strain evidence="2 3">Pan181</strain>
    </source>
</reference>
<dbReference type="PANTHER" id="PTHR12110">
    <property type="entry name" value="HYDROXYPYRUVATE ISOMERASE"/>
    <property type="match status" value="1"/>
</dbReference>
<gene>
    <name evidence="2" type="ORF">Pan181_19970</name>
</gene>
<dbReference type="KEGG" id="amuc:Pan181_19970"/>
<dbReference type="AlphaFoldDB" id="A0A518AM55"/>
<protein>
    <submittedName>
        <fullName evidence="2">Xylose isomerase-like TIM barrel</fullName>
    </submittedName>
</protein>
<organism evidence="2 3">
    <name type="scientific">Aeoliella mucimassa</name>
    <dbReference type="NCBI Taxonomy" id="2527972"/>
    <lineage>
        <taxon>Bacteria</taxon>
        <taxon>Pseudomonadati</taxon>
        <taxon>Planctomycetota</taxon>
        <taxon>Planctomycetia</taxon>
        <taxon>Pirellulales</taxon>
        <taxon>Lacipirellulaceae</taxon>
        <taxon>Aeoliella</taxon>
    </lineage>
</organism>
<evidence type="ECO:0000313" key="3">
    <source>
        <dbReference type="Proteomes" id="UP000315750"/>
    </source>
</evidence>
<dbReference type="PANTHER" id="PTHR12110:SF52">
    <property type="entry name" value="XYLOSE ISOMERASE"/>
    <property type="match status" value="1"/>
</dbReference>
<dbReference type="Gene3D" id="3.20.20.150">
    <property type="entry name" value="Divalent-metal-dependent TIM barrel enzymes"/>
    <property type="match status" value="1"/>
</dbReference>
<dbReference type="EMBL" id="CP036278">
    <property type="protein sequence ID" value="QDU55801.1"/>
    <property type="molecule type" value="Genomic_DNA"/>
</dbReference>